<dbReference type="AlphaFoldDB" id="A0A1G6I2B0"/>
<organism evidence="1 2">
    <name type="scientific">Ruegeria marina</name>
    <dbReference type="NCBI Taxonomy" id="639004"/>
    <lineage>
        <taxon>Bacteria</taxon>
        <taxon>Pseudomonadati</taxon>
        <taxon>Pseudomonadota</taxon>
        <taxon>Alphaproteobacteria</taxon>
        <taxon>Rhodobacterales</taxon>
        <taxon>Roseobacteraceae</taxon>
        <taxon>Ruegeria</taxon>
    </lineage>
</organism>
<dbReference type="InterPro" id="IPR011048">
    <property type="entry name" value="Haem_d1_sf"/>
</dbReference>
<proteinExistence type="predicted"/>
<accession>A0A1G6I2B0</accession>
<keyword evidence="2" id="KW-1185">Reference proteome</keyword>
<protein>
    <submittedName>
        <fullName evidence="1">Uncharacterized conserved protein</fullName>
    </submittedName>
</protein>
<name>A0A1G6I2B0_9RHOB</name>
<dbReference type="InterPro" id="IPR013211">
    <property type="entry name" value="LVIVD"/>
</dbReference>
<gene>
    <name evidence="1" type="ORF">SAMN04488239_1014</name>
</gene>
<dbReference type="EMBL" id="FMZV01000001">
    <property type="protein sequence ID" value="SDC00513.1"/>
    <property type="molecule type" value="Genomic_DNA"/>
</dbReference>
<dbReference type="Proteomes" id="UP000199628">
    <property type="component" value="Unassembled WGS sequence"/>
</dbReference>
<evidence type="ECO:0000313" key="1">
    <source>
        <dbReference type="EMBL" id="SDC00513.1"/>
    </source>
</evidence>
<dbReference type="RefSeq" id="WP_176827774.1">
    <property type="nucleotide sequence ID" value="NZ_FMZV01000001.1"/>
</dbReference>
<sequence>MNSLLTPDFARNIRILGHSDQGGRADGIQIMVSGGYAYLGHVFNNGFSVIDVRDPKNPVFVKHIPQPEGTWSQHLQTHGDILIVNNMCDMLKVETSGAFDPGEYYKGSVADKVDLSGGDKPYSAGMRVYDISDRANPREIAFLDVPGLGVHRVFWDGGDWAYISALPPGFSDDIFMIVDFRNPEKPEVVSKLWKEGMHTAGGEKPRWDPKYRYALHHAIIKGDLGAAAWRDGGMSLIDVSDRYNPRFISHDNPCPPFAGHTHNTLPLPGRGLLFVVEESQADNCEDGIKRNWVYDISVPENPVTIATTLPPGEEDYKHKGGQFGPHNVHENRSEGFQSEELMFVTYQNAGLRVYDISNPFRPEEVAACVPPAPTRLMDYRPNRPLVVDTTDVYVDKQGLIYTTDMNAGLYIMEMDGL</sequence>
<dbReference type="STRING" id="639004.SAMN04488239_1014"/>
<reference evidence="2" key="1">
    <citation type="submission" date="2016-10" db="EMBL/GenBank/DDBJ databases">
        <authorList>
            <person name="Varghese N."/>
            <person name="Submissions S."/>
        </authorList>
    </citation>
    <scope>NUCLEOTIDE SEQUENCE [LARGE SCALE GENOMIC DNA]</scope>
    <source>
        <strain evidence="2">CGMCC 1.9108</strain>
    </source>
</reference>
<evidence type="ECO:0000313" key="2">
    <source>
        <dbReference type="Proteomes" id="UP000199628"/>
    </source>
</evidence>
<dbReference type="Pfam" id="PF08309">
    <property type="entry name" value="LVIVD"/>
    <property type="match status" value="2"/>
</dbReference>
<dbReference type="SUPFAM" id="SSF51004">
    <property type="entry name" value="C-terminal (heme d1) domain of cytochrome cd1-nitrite reductase"/>
    <property type="match status" value="1"/>
</dbReference>